<name>A0A327SJ00_9SPHI</name>
<dbReference type="AlphaFoldDB" id="A0A327SJ00"/>
<dbReference type="Gene3D" id="2.102.10.10">
    <property type="entry name" value="Rieske [2Fe-2S] iron-sulphur domain"/>
    <property type="match status" value="1"/>
</dbReference>
<dbReference type="PROSITE" id="PS51257">
    <property type="entry name" value="PROKAR_LIPOPROTEIN"/>
    <property type="match status" value="1"/>
</dbReference>
<organism evidence="1 2">
    <name type="scientific">Pedobacter cryoconitis</name>
    <dbReference type="NCBI Taxonomy" id="188932"/>
    <lineage>
        <taxon>Bacteria</taxon>
        <taxon>Pseudomonadati</taxon>
        <taxon>Bacteroidota</taxon>
        <taxon>Sphingobacteriia</taxon>
        <taxon>Sphingobacteriales</taxon>
        <taxon>Sphingobacteriaceae</taxon>
        <taxon>Pedobacter</taxon>
    </lineage>
</organism>
<dbReference type="Proteomes" id="UP000249754">
    <property type="component" value="Unassembled WGS sequence"/>
</dbReference>
<gene>
    <name evidence="1" type="ORF">LY11_03074</name>
</gene>
<sequence length="141" mass="14870">MRKIAGLLLVLFLFSACGKQTNLVPNVGVDIIGFFTPGQLSDLKAKGAILIDGGVAGVIIAYNVSLDGSGGYSYKAYDRCSTVNPENRCAVTIENPYNVVDPCSGAKYSLIDGTPTKAPAKAALRTYNITISGNNSYRVTN</sequence>
<dbReference type="RefSeq" id="WP_111634526.1">
    <property type="nucleotide sequence ID" value="NZ_QLLR01000016.1"/>
</dbReference>
<protein>
    <submittedName>
        <fullName evidence="1">Nitrite reductase/ring-hydroxylating ferredoxin subunit</fullName>
    </submittedName>
</protein>
<comment type="caution">
    <text evidence="1">The sequence shown here is derived from an EMBL/GenBank/DDBJ whole genome shotgun (WGS) entry which is preliminary data.</text>
</comment>
<proteinExistence type="predicted"/>
<dbReference type="EMBL" id="QLLR01000016">
    <property type="protein sequence ID" value="RAJ28801.1"/>
    <property type="molecule type" value="Genomic_DNA"/>
</dbReference>
<dbReference type="STRING" id="188932.AY601_5067"/>
<evidence type="ECO:0000313" key="2">
    <source>
        <dbReference type="Proteomes" id="UP000249754"/>
    </source>
</evidence>
<dbReference type="OrthoDB" id="1201186at2"/>
<dbReference type="GO" id="GO:0051537">
    <property type="term" value="F:2 iron, 2 sulfur cluster binding"/>
    <property type="evidence" value="ECO:0007669"/>
    <property type="project" value="InterPro"/>
</dbReference>
<accession>A0A327SJ00</accession>
<reference evidence="1 2" key="1">
    <citation type="submission" date="2018-06" db="EMBL/GenBank/DDBJ databases">
        <title>Genomic Encyclopedia of Archaeal and Bacterial Type Strains, Phase II (KMG-II): from individual species to whole genera.</title>
        <authorList>
            <person name="Goeker M."/>
        </authorList>
    </citation>
    <scope>NUCLEOTIDE SEQUENCE [LARGE SCALE GENOMIC DNA]</scope>
    <source>
        <strain evidence="1 2">DSM 14825</strain>
    </source>
</reference>
<evidence type="ECO:0000313" key="1">
    <source>
        <dbReference type="EMBL" id="RAJ28801.1"/>
    </source>
</evidence>
<dbReference type="InterPro" id="IPR036922">
    <property type="entry name" value="Rieske_2Fe-2S_sf"/>
</dbReference>